<dbReference type="PANTHER" id="PTHR21634">
    <property type="entry name" value="RE13835P"/>
    <property type="match status" value="1"/>
</dbReference>
<dbReference type="GO" id="GO:0042030">
    <property type="term" value="F:ATPase inhibitor activity"/>
    <property type="evidence" value="ECO:0007669"/>
    <property type="project" value="TreeGrafter"/>
</dbReference>
<evidence type="ECO:0000313" key="5">
    <source>
        <dbReference type="Proteomes" id="UP001292079"/>
    </source>
</evidence>
<reference evidence="4" key="2">
    <citation type="journal article" date="2023" name="Infect Dis Poverty">
        <title>Chromosome-scale genome of the human blood fluke Schistosoma mekongi and its implications for public health.</title>
        <authorList>
            <person name="Zhou M."/>
            <person name="Xu L."/>
            <person name="Xu D."/>
            <person name="Chen W."/>
            <person name="Khan J."/>
            <person name="Hu Y."/>
            <person name="Huang H."/>
            <person name="Wei H."/>
            <person name="Zhang Y."/>
            <person name="Chusongsang P."/>
            <person name="Tanasarnprasert K."/>
            <person name="Hu X."/>
            <person name="Limpanont Y."/>
            <person name="Lv Z."/>
        </authorList>
    </citation>
    <scope>NUCLEOTIDE SEQUENCE</scope>
    <source>
        <strain evidence="4">LV_2022a</strain>
    </source>
</reference>
<dbReference type="InterPro" id="IPR028085">
    <property type="entry name" value="FNIP_mid_dom"/>
</dbReference>
<dbReference type="PANTHER" id="PTHR21634:SF9">
    <property type="entry name" value="RE13835P"/>
    <property type="match status" value="1"/>
</dbReference>
<dbReference type="GO" id="GO:0005737">
    <property type="term" value="C:cytoplasm"/>
    <property type="evidence" value="ECO:0007669"/>
    <property type="project" value="TreeGrafter"/>
</dbReference>
<name>A0AAE1ZB58_SCHME</name>
<feature type="domain" description="Folliculin-interacting protein C-terminal" evidence="3">
    <location>
        <begin position="946"/>
        <end position="1035"/>
    </location>
</feature>
<dbReference type="Proteomes" id="UP001292079">
    <property type="component" value="Unassembled WGS sequence"/>
</dbReference>
<sequence length="1052" mass="116537">MSFALLRKAFGIGKGIDDREFDEFIKAVGSSDVHVGQLSKLLKKKAVRLFVLKNEDSGVIFDSAQKDCTKSTLTINVGCQQLRLGDMAFGSYALNNKKTLLHSMKIHDMSSNGQVLFTRVFNEADVWRRVYPKSEQNHLVRQDMSFGYSESKHNLKSFKTLAVCLLINLEWCSPTSGLCVSKTSSQRSHNRRNFSYLFNADISHHNQPIPQSSMDTNLKISAFAARRFYHMLFEHWTQLGLIIEMLSNECAVAVCNNKCYWGTHKVPETNCTEIITKAFNNFLNYFRDLCLPKLSLPIWPTLNVTLSTDLVSLPSCSDRSRSDCVTHWLNMDSSYSQSAIAVSSQFSKDSLIDVFVRSCLAPLIIKGNNKEHRSFLARLITGILMFHTGWIDGSGSRSNSGTNHGSSSLSNNQDVHVRLLDQLLTQTGFKTLGADTVSGSIFNCTVISGQSRAYLMALLHFATYFLRFMCLMHTQESLPELGPADLFELEQQKRRTRLGAKSRRKSGSATSSNSTGHGGDAHDSGISSQEDLTSTFYSASTGSSPTHVSGMALCMPHRLTRDQCRMAEAAAHLLVTREAAAAAAATAAGLTNPQISVGGTRSNDISGLLDINISKTSLSNSPRSYRSRYTEVPLLIEKFFDGDEELCSCLPIEAITVSGGHSTSLTLPGRSSPSSPCNILDNLKAHYLPICPPSTDRSSKHLCSSQSRDREIMFSLSSSSSRAGDGTNLFYVDNMSPSSSIYHTEEELQHNLNPVHRCPMQTLANHSLISGIVSDVYHNSHVLQATVEHPDSFKSRLEENLLQWIAYGPFIIGDLNEIFNSNLNNTKADESSLLSTQMNASMNSNSLHQKSRGQLKQFKWSATGLLINCDTKSVEALTLVQPNSTNFILNRESDEVNPKLTHNTINSGTYSGRERMKNKTCETESLEQQSILMTTLMSEISPNISRRIIQIKPAPLVFRLIEQIHSVLDATNCSLTTLKHLESNLQLIYLKSTVLINLLIKEGSSILYRVDRMTVAAGCLPDDLPLLLSIASSCSMQAADILYSSHFDWMNL</sequence>
<keyword evidence="5" id="KW-1185">Reference proteome</keyword>
<evidence type="ECO:0000313" key="4">
    <source>
        <dbReference type="EMBL" id="KAK4470107.1"/>
    </source>
</evidence>
<dbReference type="Pfam" id="PF14637">
    <property type="entry name" value="FNIP_M"/>
    <property type="match status" value="1"/>
</dbReference>
<feature type="region of interest" description="Disordered" evidence="1">
    <location>
        <begin position="496"/>
        <end position="526"/>
    </location>
</feature>
<gene>
    <name evidence="4" type="ORF">MN116_005692</name>
</gene>
<accession>A0AAE1ZB58</accession>
<comment type="caution">
    <text evidence="4">The sequence shown here is derived from an EMBL/GenBank/DDBJ whole genome shotgun (WGS) entry which is preliminary data.</text>
</comment>
<proteinExistence type="predicted"/>
<evidence type="ECO:0000256" key="1">
    <source>
        <dbReference type="SAM" id="MobiDB-lite"/>
    </source>
</evidence>
<dbReference type="EMBL" id="JALJAT010000004">
    <property type="protein sequence ID" value="KAK4470107.1"/>
    <property type="molecule type" value="Genomic_DNA"/>
</dbReference>
<evidence type="ECO:0008006" key="6">
    <source>
        <dbReference type="Google" id="ProtNLM"/>
    </source>
</evidence>
<dbReference type="GO" id="GO:0051087">
    <property type="term" value="F:protein-folding chaperone binding"/>
    <property type="evidence" value="ECO:0007669"/>
    <property type="project" value="TreeGrafter"/>
</dbReference>
<protein>
    <recommendedName>
        <fullName evidence="6">Folliculin-interacting protein C-terminal domain-containing protein</fullName>
    </recommendedName>
</protein>
<feature type="domain" description="Folliculin-interacting protein middle" evidence="2">
    <location>
        <begin position="225"/>
        <end position="468"/>
    </location>
</feature>
<evidence type="ECO:0000259" key="2">
    <source>
        <dbReference type="Pfam" id="PF14637"/>
    </source>
</evidence>
<evidence type="ECO:0000259" key="3">
    <source>
        <dbReference type="Pfam" id="PF14638"/>
    </source>
</evidence>
<reference evidence="4" key="1">
    <citation type="submission" date="2022-04" db="EMBL/GenBank/DDBJ databases">
        <authorList>
            <person name="Xu L."/>
            <person name="Lv Z."/>
        </authorList>
    </citation>
    <scope>NUCLEOTIDE SEQUENCE</scope>
    <source>
        <strain evidence="4">LV_2022a</strain>
    </source>
</reference>
<dbReference type="InterPro" id="IPR028086">
    <property type="entry name" value="FNIP_C_dom"/>
</dbReference>
<dbReference type="Pfam" id="PF14638">
    <property type="entry name" value="FNIP_C"/>
    <property type="match status" value="1"/>
</dbReference>
<feature type="compositionally biased region" description="Basic residues" evidence="1">
    <location>
        <begin position="496"/>
        <end position="506"/>
    </location>
</feature>
<dbReference type="AlphaFoldDB" id="A0AAE1ZB58"/>
<organism evidence="4 5">
    <name type="scientific">Schistosoma mekongi</name>
    <name type="common">Parasitic worm</name>
    <dbReference type="NCBI Taxonomy" id="38744"/>
    <lineage>
        <taxon>Eukaryota</taxon>
        <taxon>Metazoa</taxon>
        <taxon>Spiralia</taxon>
        <taxon>Lophotrochozoa</taxon>
        <taxon>Platyhelminthes</taxon>
        <taxon>Trematoda</taxon>
        <taxon>Digenea</taxon>
        <taxon>Strigeidida</taxon>
        <taxon>Schistosomatoidea</taxon>
        <taxon>Schistosomatidae</taxon>
        <taxon>Schistosoma</taxon>
    </lineage>
</organism>